<evidence type="ECO:0000256" key="1">
    <source>
        <dbReference type="SAM" id="MobiDB-lite"/>
    </source>
</evidence>
<feature type="compositionally biased region" description="Basic and acidic residues" evidence="1">
    <location>
        <begin position="1"/>
        <end position="12"/>
    </location>
</feature>
<keyword evidence="3" id="KW-1185">Reference proteome</keyword>
<comment type="caution">
    <text evidence="2">The sequence shown here is derived from an EMBL/GenBank/DDBJ whole genome shotgun (WGS) entry which is preliminary data.</text>
</comment>
<dbReference type="Proteomes" id="UP001215598">
    <property type="component" value="Unassembled WGS sequence"/>
</dbReference>
<name>A0AAD7IK57_9AGAR</name>
<accession>A0AAD7IK57</accession>
<feature type="region of interest" description="Disordered" evidence="1">
    <location>
        <begin position="1"/>
        <end position="25"/>
    </location>
</feature>
<protein>
    <submittedName>
        <fullName evidence="2">Uncharacterized protein</fullName>
    </submittedName>
</protein>
<proteinExistence type="predicted"/>
<dbReference type="AlphaFoldDB" id="A0AAD7IK57"/>
<reference evidence="2" key="1">
    <citation type="submission" date="2023-03" db="EMBL/GenBank/DDBJ databases">
        <title>Massive genome expansion in bonnet fungi (Mycena s.s.) driven by repeated elements and novel gene families across ecological guilds.</title>
        <authorList>
            <consortium name="Lawrence Berkeley National Laboratory"/>
            <person name="Harder C.B."/>
            <person name="Miyauchi S."/>
            <person name="Viragh M."/>
            <person name="Kuo A."/>
            <person name="Thoen E."/>
            <person name="Andreopoulos B."/>
            <person name="Lu D."/>
            <person name="Skrede I."/>
            <person name="Drula E."/>
            <person name="Henrissat B."/>
            <person name="Morin E."/>
            <person name="Kohler A."/>
            <person name="Barry K."/>
            <person name="LaButti K."/>
            <person name="Morin E."/>
            <person name="Salamov A."/>
            <person name="Lipzen A."/>
            <person name="Mereny Z."/>
            <person name="Hegedus B."/>
            <person name="Baldrian P."/>
            <person name="Stursova M."/>
            <person name="Weitz H."/>
            <person name="Taylor A."/>
            <person name="Grigoriev I.V."/>
            <person name="Nagy L.G."/>
            <person name="Martin F."/>
            <person name="Kauserud H."/>
        </authorList>
    </citation>
    <scope>NUCLEOTIDE SEQUENCE</scope>
    <source>
        <strain evidence="2">CBHHK182m</strain>
    </source>
</reference>
<sequence length="217" mass="24178">MTESIHSVDDRILHRRHSQQPSLPNARKVHLRHLVSALLTFKEYCRARAGCRPFEPQCRRYPCGPPASSFVRRHPNPVPTTAPSGWRMRLMRWAVDAETNDAEVSMCAGRLPFESQRNEGRTDCAACANVVGGAGVLSRRDAFGIASMRSRAWLHCEEDMQGAIEIARAENCQRGLGLEKRVRAHLSICFALQLVLILLPPPFCAIVPAVEAMCTAH</sequence>
<evidence type="ECO:0000313" key="3">
    <source>
        <dbReference type="Proteomes" id="UP001215598"/>
    </source>
</evidence>
<organism evidence="2 3">
    <name type="scientific">Mycena metata</name>
    <dbReference type="NCBI Taxonomy" id="1033252"/>
    <lineage>
        <taxon>Eukaryota</taxon>
        <taxon>Fungi</taxon>
        <taxon>Dikarya</taxon>
        <taxon>Basidiomycota</taxon>
        <taxon>Agaricomycotina</taxon>
        <taxon>Agaricomycetes</taxon>
        <taxon>Agaricomycetidae</taxon>
        <taxon>Agaricales</taxon>
        <taxon>Marasmiineae</taxon>
        <taxon>Mycenaceae</taxon>
        <taxon>Mycena</taxon>
    </lineage>
</organism>
<gene>
    <name evidence="2" type="ORF">B0H16DRAFT_1889982</name>
</gene>
<evidence type="ECO:0000313" key="2">
    <source>
        <dbReference type="EMBL" id="KAJ7743395.1"/>
    </source>
</evidence>
<dbReference type="EMBL" id="JARKIB010000091">
    <property type="protein sequence ID" value="KAJ7743395.1"/>
    <property type="molecule type" value="Genomic_DNA"/>
</dbReference>